<organism evidence="1">
    <name type="scientific">mine drainage metagenome</name>
    <dbReference type="NCBI Taxonomy" id="410659"/>
    <lineage>
        <taxon>unclassified sequences</taxon>
        <taxon>metagenomes</taxon>
        <taxon>ecological metagenomes</taxon>
    </lineage>
</organism>
<dbReference type="EMBL" id="CABM01000030">
    <property type="protein sequence ID" value="CBH96704.1"/>
    <property type="molecule type" value="Genomic_DNA"/>
</dbReference>
<evidence type="ECO:0000313" key="1">
    <source>
        <dbReference type="EMBL" id="CBH96704.1"/>
    </source>
</evidence>
<proteinExistence type="predicted"/>
<dbReference type="InterPro" id="IPR053860">
    <property type="entry name" value="DUF6932"/>
</dbReference>
<accession>E6PP52</accession>
<sequence length="151" mass="17250">MIPALDDRTLLPPGVWDCTLVEVQDQFCWNAHRQHLWRLFLRFLAVEIVPMHLGCPLYIDGSFTRAKVLPDDIDVVVDLAGIDDVRALSLGLALRLRHDAIKTAYHVDVWARHPMLPHDFAAYFQYAGDKCAAELNLQPRDPKGILRVMRP</sequence>
<dbReference type="AlphaFoldDB" id="E6PP52"/>
<comment type="caution">
    <text evidence="1">The sequence shown here is derived from an EMBL/GenBank/DDBJ whole genome shotgun (WGS) entry which is preliminary data.</text>
</comment>
<dbReference type="SUPFAM" id="SSF81301">
    <property type="entry name" value="Nucleotidyltransferase"/>
    <property type="match status" value="1"/>
</dbReference>
<protein>
    <submittedName>
        <fullName evidence="1">Uncharacterized protein</fullName>
    </submittedName>
</protein>
<name>E6PP52_9ZZZZ</name>
<dbReference type="InterPro" id="IPR043519">
    <property type="entry name" value="NT_sf"/>
</dbReference>
<gene>
    <name evidence="1" type="ORF">CARN2_2419</name>
</gene>
<dbReference type="Pfam" id="PF22014">
    <property type="entry name" value="DUF6932"/>
    <property type="match status" value="1"/>
</dbReference>
<reference evidence="1" key="1">
    <citation type="submission" date="2009-10" db="EMBL/GenBank/DDBJ databases">
        <title>Diversity of trophic interactions inside an arsenic-rich microbial ecosystem.</title>
        <authorList>
            <person name="Bertin P.N."/>
            <person name="Heinrich-Salmeron A."/>
            <person name="Pelletier E."/>
            <person name="Goulhen-Chollet F."/>
            <person name="Arsene-Ploetze F."/>
            <person name="Gallien S."/>
            <person name="Calteau A."/>
            <person name="Vallenet D."/>
            <person name="Casiot C."/>
            <person name="Chane-Woon-Ming B."/>
            <person name="Giloteaux L."/>
            <person name="Barakat M."/>
            <person name="Bonnefoy V."/>
            <person name="Bruneel O."/>
            <person name="Chandler M."/>
            <person name="Cleiss J."/>
            <person name="Duran R."/>
            <person name="Elbaz-Poulichet F."/>
            <person name="Fonknechten N."/>
            <person name="Lauga B."/>
            <person name="Mornico D."/>
            <person name="Ortet P."/>
            <person name="Schaeffer C."/>
            <person name="Siguier P."/>
            <person name="Alexander Thil Smith A."/>
            <person name="Van Dorsselaer A."/>
            <person name="Weissenbach J."/>
            <person name="Medigue C."/>
            <person name="Le Paslier D."/>
        </authorList>
    </citation>
    <scope>NUCLEOTIDE SEQUENCE</scope>
</reference>